<dbReference type="STRING" id="1314778.A0A5C3NNA1"/>
<feature type="region of interest" description="Disordered" evidence="1">
    <location>
        <begin position="1"/>
        <end position="41"/>
    </location>
</feature>
<dbReference type="EMBL" id="ML212231">
    <property type="protein sequence ID" value="TFK78976.1"/>
    <property type="molecule type" value="Genomic_DNA"/>
</dbReference>
<accession>A0A5C3NNA1</accession>
<protein>
    <recommendedName>
        <fullName evidence="2">DUF6697 domain-containing protein</fullName>
    </recommendedName>
</protein>
<feature type="compositionally biased region" description="Basic and acidic residues" evidence="1">
    <location>
        <begin position="1"/>
        <end position="11"/>
    </location>
</feature>
<name>A0A5C3NNA1_9APHY</name>
<sequence>MRDPAKVEDSKTGVLAVGGGPGVPDDDHHHGTEPRDPGARLAVPDVIVRDGKPLAKIQVVLPRWKDVLRRKSRQARSEARHMEEQRSAHRGGMGREATALDEQSGVKREPVEDPQFRVLENYNPGPVEVAQAIQEMRNPDVKVKKELLLNDEYLLDALTWEGINNRYPIPVPPDIAEFPFPRAYIHHLYGGGHQVTFPEPNKDLVGWHGLKDWAFLTLEWNPHAPTRPGFSGLFFTGRPPSDDMEDILRTFVRVRPGRWVYMGQYRFLRGKSLTAESWRHQSAVVRRTWAKGYIQMSGGDLCVRVWLRKQRGSDCKITEEDYEAAEPKMKEIQASITEEDINGAFDRGEEAMGVYTMTCVGYDEEFIRFLERNAHRWDPPAPKKKQAAAPGTVGNKSRKGTGSKRKPIELDSDDDSAERSGGGAEEPWVHEGDDENVKPANSSAQEPGRRSTRERVKRVRIS</sequence>
<feature type="compositionally biased region" description="Basic and acidic residues" evidence="1">
    <location>
        <begin position="25"/>
        <end position="38"/>
    </location>
</feature>
<organism evidence="3 4">
    <name type="scientific">Polyporus arcularius HHB13444</name>
    <dbReference type="NCBI Taxonomy" id="1314778"/>
    <lineage>
        <taxon>Eukaryota</taxon>
        <taxon>Fungi</taxon>
        <taxon>Dikarya</taxon>
        <taxon>Basidiomycota</taxon>
        <taxon>Agaricomycotina</taxon>
        <taxon>Agaricomycetes</taxon>
        <taxon>Polyporales</taxon>
        <taxon>Polyporaceae</taxon>
        <taxon>Polyporus</taxon>
    </lineage>
</organism>
<dbReference type="Pfam" id="PF20411">
    <property type="entry name" value="DUF6697"/>
    <property type="match status" value="1"/>
</dbReference>
<feature type="region of interest" description="Disordered" evidence="1">
    <location>
        <begin position="72"/>
        <end position="115"/>
    </location>
</feature>
<evidence type="ECO:0000256" key="1">
    <source>
        <dbReference type="SAM" id="MobiDB-lite"/>
    </source>
</evidence>
<feature type="region of interest" description="Disordered" evidence="1">
    <location>
        <begin position="376"/>
        <end position="462"/>
    </location>
</feature>
<keyword evidence="4" id="KW-1185">Reference proteome</keyword>
<feature type="compositionally biased region" description="Basic and acidic residues" evidence="1">
    <location>
        <begin position="72"/>
        <end position="87"/>
    </location>
</feature>
<feature type="domain" description="DUF6697" evidence="2">
    <location>
        <begin position="180"/>
        <end position="372"/>
    </location>
</feature>
<proteinExistence type="predicted"/>
<dbReference type="InParanoid" id="A0A5C3NNA1"/>
<evidence type="ECO:0000313" key="3">
    <source>
        <dbReference type="EMBL" id="TFK78976.1"/>
    </source>
</evidence>
<dbReference type="InterPro" id="IPR046520">
    <property type="entry name" value="DUF6697"/>
</dbReference>
<gene>
    <name evidence="3" type="ORF">K466DRAFT_534144</name>
</gene>
<dbReference type="Proteomes" id="UP000308197">
    <property type="component" value="Unassembled WGS sequence"/>
</dbReference>
<feature type="compositionally biased region" description="Basic residues" evidence="1">
    <location>
        <begin position="396"/>
        <end position="405"/>
    </location>
</feature>
<dbReference type="AlphaFoldDB" id="A0A5C3NNA1"/>
<reference evidence="3 4" key="1">
    <citation type="journal article" date="2019" name="Nat. Ecol. Evol.">
        <title>Megaphylogeny resolves global patterns of mushroom evolution.</title>
        <authorList>
            <person name="Varga T."/>
            <person name="Krizsan K."/>
            <person name="Foldi C."/>
            <person name="Dima B."/>
            <person name="Sanchez-Garcia M."/>
            <person name="Sanchez-Ramirez S."/>
            <person name="Szollosi G.J."/>
            <person name="Szarkandi J.G."/>
            <person name="Papp V."/>
            <person name="Albert L."/>
            <person name="Andreopoulos W."/>
            <person name="Angelini C."/>
            <person name="Antonin V."/>
            <person name="Barry K.W."/>
            <person name="Bougher N.L."/>
            <person name="Buchanan P."/>
            <person name="Buyck B."/>
            <person name="Bense V."/>
            <person name="Catcheside P."/>
            <person name="Chovatia M."/>
            <person name="Cooper J."/>
            <person name="Damon W."/>
            <person name="Desjardin D."/>
            <person name="Finy P."/>
            <person name="Geml J."/>
            <person name="Haridas S."/>
            <person name="Hughes K."/>
            <person name="Justo A."/>
            <person name="Karasinski D."/>
            <person name="Kautmanova I."/>
            <person name="Kiss B."/>
            <person name="Kocsube S."/>
            <person name="Kotiranta H."/>
            <person name="LaButti K.M."/>
            <person name="Lechner B.E."/>
            <person name="Liimatainen K."/>
            <person name="Lipzen A."/>
            <person name="Lukacs Z."/>
            <person name="Mihaltcheva S."/>
            <person name="Morgado L.N."/>
            <person name="Niskanen T."/>
            <person name="Noordeloos M.E."/>
            <person name="Ohm R.A."/>
            <person name="Ortiz-Santana B."/>
            <person name="Ovrebo C."/>
            <person name="Racz N."/>
            <person name="Riley R."/>
            <person name="Savchenko A."/>
            <person name="Shiryaev A."/>
            <person name="Soop K."/>
            <person name="Spirin V."/>
            <person name="Szebenyi C."/>
            <person name="Tomsovsky M."/>
            <person name="Tulloss R.E."/>
            <person name="Uehling J."/>
            <person name="Grigoriev I.V."/>
            <person name="Vagvolgyi C."/>
            <person name="Papp T."/>
            <person name="Martin F.M."/>
            <person name="Miettinen O."/>
            <person name="Hibbett D.S."/>
            <person name="Nagy L.G."/>
        </authorList>
    </citation>
    <scope>NUCLEOTIDE SEQUENCE [LARGE SCALE GENOMIC DNA]</scope>
    <source>
        <strain evidence="3 4">HHB13444</strain>
    </source>
</reference>
<feature type="compositionally biased region" description="Basic and acidic residues" evidence="1">
    <location>
        <begin position="427"/>
        <end position="437"/>
    </location>
</feature>
<evidence type="ECO:0000259" key="2">
    <source>
        <dbReference type="Pfam" id="PF20411"/>
    </source>
</evidence>
<feature type="compositionally biased region" description="Basic and acidic residues" evidence="1">
    <location>
        <begin position="104"/>
        <end position="115"/>
    </location>
</feature>
<evidence type="ECO:0000313" key="4">
    <source>
        <dbReference type="Proteomes" id="UP000308197"/>
    </source>
</evidence>